<comment type="similarity">
    <text evidence="3">Belongs to the PMEI family.</text>
</comment>
<evidence type="ECO:0000259" key="5">
    <source>
        <dbReference type="SMART" id="SM00856"/>
    </source>
</evidence>
<dbReference type="FunFam" id="1.20.140.40:FF:000002">
    <property type="entry name" value="Putative invertase inhibitor"/>
    <property type="match status" value="1"/>
</dbReference>
<feature type="domain" description="Pectinesterase inhibitor" evidence="5">
    <location>
        <begin position="23"/>
        <end position="175"/>
    </location>
</feature>
<dbReference type="InterPro" id="IPR034088">
    <property type="entry name" value="Pla_a_1-like"/>
</dbReference>
<evidence type="ECO:0000256" key="2">
    <source>
        <dbReference type="ARBA" id="ARBA00023157"/>
    </source>
</evidence>
<keyword evidence="7" id="KW-1185">Reference proteome</keyword>
<dbReference type="CDD" id="cd15795">
    <property type="entry name" value="PMEI-Pla_a_1_like"/>
    <property type="match status" value="1"/>
</dbReference>
<evidence type="ECO:0000313" key="6">
    <source>
        <dbReference type="EMBL" id="KAG6784583.1"/>
    </source>
</evidence>
<feature type="chain" id="PRO_5036463449" description="Pectinesterase inhibitor domain-containing protein" evidence="4">
    <location>
        <begin position="25"/>
        <end position="180"/>
    </location>
</feature>
<proteinExistence type="inferred from homology"/>
<organism evidence="6 7">
    <name type="scientific">Populus tomentosa</name>
    <name type="common">Chinese white poplar</name>
    <dbReference type="NCBI Taxonomy" id="118781"/>
    <lineage>
        <taxon>Eukaryota</taxon>
        <taxon>Viridiplantae</taxon>
        <taxon>Streptophyta</taxon>
        <taxon>Embryophyta</taxon>
        <taxon>Tracheophyta</taxon>
        <taxon>Spermatophyta</taxon>
        <taxon>Magnoliopsida</taxon>
        <taxon>eudicotyledons</taxon>
        <taxon>Gunneridae</taxon>
        <taxon>Pentapetalae</taxon>
        <taxon>rosids</taxon>
        <taxon>fabids</taxon>
        <taxon>Malpighiales</taxon>
        <taxon>Salicaceae</taxon>
        <taxon>Saliceae</taxon>
        <taxon>Populus</taxon>
    </lineage>
</organism>
<keyword evidence="1 4" id="KW-0732">Signal</keyword>
<sequence>MPNFSCFPLLFLPFLLTTFHAIIAQNLINETCKKCAENDPNISYKFCVTSLQAANNSHSANLRGLGMISIKLSKNNVVRTRQYIMELLKNRKLNSFIRVCLNDCLDLYSDAIPALKQAIIDYQSKHYNDANVAVSSVIDAATTCEDGFKEKEGAASPLTKKNNDVFQQSAVALSIINMLH</sequence>
<dbReference type="PANTHER" id="PTHR35357">
    <property type="entry name" value="OS02G0537100 PROTEIN"/>
    <property type="match status" value="1"/>
</dbReference>
<accession>A0A8X8A883</accession>
<reference evidence="6" key="1">
    <citation type="journal article" date="2020" name="bioRxiv">
        <title>Hybrid origin of Populus tomentosa Carr. identified through genome sequencing and phylogenomic analysis.</title>
        <authorList>
            <person name="An X."/>
            <person name="Gao K."/>
            <person name="Chen Z."/>
            <person name="Li J."/>
            <person name="Yang X."/>
            <person name="Yang X."/>
            <person name="Zhou J."/>
            <person name="Guo T."/>
            <person name="Zhao T."/>
            <person name="Huang S."/>
            <person name="Miao D."/>
            <person name="Khan W.U."/>
            <person name="Rao P."/>
            <person name="Ye M."/>
            <person name="Lei B."/>
            <person name="Liao W."/>
            <person name="Wang J."/>
            <person name="Ji L."/>
            <person name="Li Y."/>
            <person name="Guo B."/>
            <person name="Mustafa N.S."/>
            <person name="Li S."/>
            <person name="Yun Q."/>
            <person name="Keller S.R."/>
            <person name="Mao J."/>
            <person name="Zhang R."/>
            <person name="Strauss S.H."/>
        </authorList>
    </citation>
    <scope>NUCLEOTIDE SEQUENCE</scope>
    <source>
        <strain evidence="6">GM15</strain>
        <tissue evidence="6">Leaf</tissue>
    </source>
</reference>
<dbReference type="GO" id="GO:0005576">
    <property type="term" value="C:extracellular region"/>
    <property type="evidence" value="ECO:0007669"/>
    <property type="project" value="UniProtKB-ARBA"/>
</dbReference>
<dbReference type="AlphaFoldDB" id="A0A8X8A883"/>
<dbReference type="InterPro" id="IPR006501">
    <property type="entry name" value="Pectinesterase_inhib_dom"/>
</dbReference>
<evidence type="ECO:0000256" key="3">
    <source>
        <dbReference type="ARBA" id="ARBA00038471"/>
    </source>
</evidence>
<dbReference type="SMART" id="SM00856">
    <property type="entry name" value="PMEI"/>
    <property type="match status" value="1"/>
</dbReference>
<feature type="signal peptide" evidence="4">
    <location>
        <begin position="1"/>
        <end position="24"/>
    </location>
</feature>
<name>A0A8X8A883_POPTO</name>
<dbReference type="Pfam" id="PF04043">
    <property type="entry name" value="PMEI"/>
    <property type="match status" value="1"/>
</dbReference>
<evidence type="ECO:0000256" key="1">
    <source>
        <dbReference type="ARBA" id="ARBA00022729"/>
    </source>
</evidence>
<gene>
    <name evidence="6" type="ORF">POTOM_010280</name>
</gene>
<dbReference type="NCBIfam" id="TIGR01614">
    <property type="entry name" value="PME_inhib"/>
    <property type="match status" value="1"/>
</dbReference>
<dbReference type="GO" id="GO:0004857">
    <property type="term" value="F:enzyme inhibitor activity"/>
    <property type="evidence" value="ECO:0007669"/>
    <property type="project" value="InterPro"/>
</dbReference>
<evidence type="ECO:0000313" key="7">
    <source>
        <dbReference type="Proteomes" id="UP000886885"/>
    </source>
</evidence>
<dbReference type="PANTHER" id="PTHR35357:SF17">
    <property type="entry name" value="PECTINESTERASE INHIBITOR 12"/>
    <property type="match status" value="1"/>
</dbReference>
<comment type="caution">
    <text evidence="6">The sequence shown here is derived from an EMBL/GenBank/DDBJ whole genome shotgun (WGS) entry which is preliminary data.</text>
</comment>
<protein>
    <recommendedName>
        <fullName evidence="5">Pectinesterase inhibitor domain-containing protein</fullName>
    </recommendedName>
</protein>
<dbReference type="EMBL" id="JAAWWB010000004">
    <property type="protein sequence ID" value="KAG6784583.1"/>
    <property type="molecule type" value="Genomic_DNA"/>
</dbReference>
<keyword evidence="2" id="KW-1015">Disulfide bond</keyword>
<evidence type="ECO:0000256" key="4">
    <source>
        <dbReference type="SAM" id="SignalP"/>
    </source>
</evidence>
<dbReference type="OrthoDB" id="1915198at2759"/>
<dbReference type="Proteomes" id="UP000886885">
    <property type="component" value="Chromosome 2D"/>
</dbReference>